<sequence length="61" mass="7354">MKKAKKVLQSLNYTDAVSRYNNYYYICLKKKPLVDKAIEIKKVWVEEARKNLIEYENIKIN</sequence>
<proteinExistence type="predicted"/>
<reference evidence="1 2" key="1">
    <citation type="submission" date="2018-07" db="EMBL/GenBank/DDBJ databases">
        <title>Anaerosacharophilus polymeroproducens gen. nov. sp. nov., an anaerobic bacterium isolated from salt field.</title>
        <authorList>
            <person name="Kim W."/>
            <person name="Yang S.-H."/>
            <person name="Oh J."/>
            <person name="Lee J.-H."/>
            <person name="Kwon K.K."/>
        </authorList>
    </citation>
    <scope>NUCLEOTIDE SEQUENCE [LARGE SCALE GENOMIC DNA]</scope>
    <source>
        <strain evidence="1 2">MCWD5</strain>
    </source>
</reference>
<gene>
    <name evidence="1" type="ORF">DWV06_09710</name>
</gene>
<dbReference type="AlphaFoldDB" id="A0A371AV46"/>
<evidence type="ECO:0000313" key="1">
    <source>
        <dbReference type="EMBL" id="RDU23412.1"/>
    </source>
</evidence>
<keyword evidence="2" id="KW-1185">Reference proteome</keyword>
<name>A0A371AV46_9FIRM</name>
<comment type="caution">
    <text evidence="1">The sequence shown here is derived from an EMBL/GenBank/DDBJ whole genome shotgun (WGS) entry which is preliminary data.</text>
</comment>
<dbReference type="Proteomes" id="UP000255036">
    <property type="component" value="Unassembled WGS sequence"/>
</dbReference>
<accession>A0A371AV46</accession>
<protein>
    <submittedName>
        <fullName evidence="1">Uncharacterized protein</fullName>
    </submittedName>
</protein>
<organism evidence="1 2">
    <name type="scientific">Anaerosacchariphilus polymeriproducens</name>
    <dbReference type="NCBI Taxonomy" id="1812858"/>
    <lineage>
        <taxon>Bacteria</taxon>
        <taxon>Bacillati</taxon>
        <taxon>Bacillota</taxon>
        <taxon>Clostridia</taxon>
        <taxon>Lachnospirales</taxon>
        <taxon>Lachnospiraceae</taxon>
        <taxon>Anaerosacchariphilus</taxon>
    </lineage>
</organism>
<dbReference type="EMBL" id="QRCT01000027">
    <property type="protein sequence ID" value="RDU23412.1"/>
    <property type="molecule type" value="Genomic_DNA"/>
</dbReference>
<evidence type="ECO:0000313" key="2">
    <source>
        <dbReference type="Proteomes" id="UP000255036"/>
    </source>
</evidence>